<feature type="DNA-binding region" description="H-T-H motif" evidence="2">
    <location>
        <begin position="30"/>
        <end position="49"/>
    </location>
</feature>
<accession>A0A1A5YC92</accession>
<dbReference type="PANTHER" id="PTHR30055">
    <property type="entry name" value="HTH-TYPE TRANSCRIPTIONAL REGULATOR RUTR"/>
    <property type="match status" value="1"/>
</dbReference>
<keyword evidence="1 2" id="KW-0238">DNA-binding</keyword>
<evidence type="ECO:0000259" key="3">
    <source>
        <dbReference type="PROSITE" id="PS50977"/>
    </source>
</evidence>
<keyword evidence="5" id="KW-1185">Reference proteome</keyword>
<comment type="caution">
    <text evidence="4">The sequence shown here is derived from an EMBL/GenBank/DDBJ whole genome shotgun (WGS) entry which is preliminary data.</text>
</comment>
<dbReference type="InterPro" id="IPR036271">
    <property type="entry name" value="Tet_transcr_reg_TetR-rel_C_sf"/>
</dbReference>
<sequence>MGPKTDNNTKIRLVAAALKVLAEQGYHKTSMKEIAREAGVAQGLINYYFPSKDDLMFEVFQMESLKYAEEMQRIADIPKGEHFIRHALEVPKGMVNAYPDWHRLRYELFAIGLRSEAGRQKIKESLAAGRRLVHQSLDTFSNTDHVNKSALASIINVVIDGLALELMADPNYDIEAAYLTFAELLEAYLSEGRR</sequence>
<organism evidence="4 5">
    <name type="scientific">Paenibacillus oryzae</name>
    <dbReference type="NCBI Taxonomy" id="1844972"/>
    <lineage>
        <taxon>Bacteria</taxon>
        <taxon>Bacillati</taxon>
        <taxon>Bacillota</taxon>
        <taxon>Bacilli</taxon>
        <taxon>Bacillales</taxon>
        <taxon>Paenibacillaceae</taxon>
        <taxon>Paenibacillus</taxon>
    </lineage>
</organism>
<dbReference type="RefSeq" id="WP_068686587.1">
    <property type="nucleotide sequence ID" value="NZ_LYPA01000075.1"/>
</dbReference>
<feature type="domain" description="HTH tetR-type" evidence="3">
    <location>
        <begin position="7"/>
        <end position="67"/>
    </location>
</feature>
<protein>
    <recommendedName>
        <fullName evidence="3">HTH tetR-type domain-containing protein</fullName>
    </recommendedName>
</protein>
<dbReference type="EMBL" id="LYPA01000075">
    <property type="protein sequence ID" value="OBR63010.1"/>
    <property type="molecule type" value="Genomic_DNA"/>
</dbReference>
<dbReference type="PROSITE" id="PS50977">
    <property type="entry name" value="HTH_TETR_2"/>
    <property type="match status" value="1"/>
</dbReference>
<gene>
    <name evidence="4" type="ORF">A7K91_23115</name>
</gene>
<dbReference type="Pfam" id="PF00440">
    <property type="entry name" value="TetR_N"/>
    <property type="match status" value="1"/>
</dbReference>
<dbReference type="GO" id="GO:0000976">
    <property type="term" value="F:transcription cis-regulatory region binding"/>
    <property type="evidence" value="ECO:0007669"/>
    <property type="project" value="TreeGrafter"/>
</dbReference>
<dbReference type="Proteomes" id="UP000092024">
    <property type="component" value="Unassembled WGS sequence"/>
</dbReference>
<evidence type="ECO:0000313" key="4">
    <source>
        <dbReference type="EMBL" id="OBR63010.1"/>
    </source>
</evidence>
<name>A0A1A5YC92_9BACL</name>
<evidence type="ECO:0000256" key="1">
    <source>
        <dbReference type="ARBA" id="ARBA00023125"/>
    </source>
</evidence>
<dbReference type="PANTHER" id="PTHR30055:SF226">
    <property type="entry name" value="HTH-TYPE TRANSCRIPTIONAL REGULATOR PKSA"/>
    <property type="match status" value="1"/>
</dbReference>
<dbReference type="PROSITE" id="PS01081">
    <property type="entry name" value="HTH_TETR_1"/>
    <property type="match status" value="1"/>
</dbReference>
<dbReference type="OrthoDB" id="9780939at2"/>
<dbReference type="SUPFAM" id="SSF48498">
    <property type="entry name" value="Tetracyclin repressor-like, C-terminal domain"/>
    <property type="match status" value="1"/>
</dbReference>
<dbReference type="InterPro" id="IPR050109">
    <property type="entry name" value="HTH-type_TetR-like_transc_reg"/>
</dbReference>
<dbReference type="Gene3D" id="1.10.357.10">
    <property type="entry name" value="Tetracycline Repressor, domain 2"/>
    <property type="match status" value="1"/>
</dbReference>
<dbReference type="STRING" id="1844972.A7K91_23115"/>
<evidence type="ECO:0000256" key="2">
    <source>
        <dbReference type="PROSITE-ProRule" id="PRU00335"/>
    </source>
</evidence>
<dbReference type="InterPro" id="IPR009057">
    <property type="entry name" value="Homeodomain-like_sf"/>
</dbReference>
<dbReference type="SUPFAM" id="SSF46689">
    <property type="entry name" value="Homeodomain-like"/>
    <property type="match status" value="1"/>
</dbReference>
<evidence type="ECO:0000313" key="5">
    <source>
        <dbReference type="Proteomes" id="UP000092024"/>
    </source>
</evidence>
<dbReference type="InterPro" id="IPR023772">
    <property type="entry name" value="DNA-bd_HTH_TetR-type_CS"/>
</dbReference>
<dbReference type="PRINTS" id="PR00455">
    <property type="entry name" value="HTHTETR"/>
</dbReference>
<dbReference type="InterPro" id="IPR001647">
    <property type="entry name" value="HTH_TetR"/>
</dbReference>
<dbReference type="GO" id="GO:0003700">
    <property type="term" value="F:DNA-binding transcription factor activity"/>
    <property type="evidence" value="ECO:0007669"/>
    <property type="project" value="TreeGrafter"/>
</dbReference>
<dbReference type="AlphaFoldDB" id="A0A1A5YC92"/>
<reference evidence="4 5" key="1">
    <citation type="submission" date="2016-05" db="EMBL/GenBank/DDBJ databases">
        <title>Paenibacillus oryzae. sp. nov., isolated from the rice root.</title>
        <authorList>
            <person name="Zhang J."/>
            <person name="Zhang X."/>
        </authorList>
    </citation>
    <scope>NUCLEOTIDE SEQUENCE [LARGE SCALE GENOMIC DNA]</scope>
    <source>
        <strain evidence="4 5">1DrF-4</strain>
    </source>
</reference>
<proteinExistence type="predicted"/>